<dbReference type="Proteomes" id="UP000694872">
    <property type="component" value="Unplaced"/>
</dbReference>
<reference evidence="1" key="1">
    <citation type="submission" date="2025-08" db="UniProtKB">
        <authorList>
            <consortium name="RefSeq"/>
        </authorList>
    </citation>
    <scope>IDENTIFICATION</scope>
</reference>
<gene>
    <name evidence="1" type="primary">LOC106125727</name>
</gene>
<dbReference type="KEGG" id="pxu:106125727"/>
<sequence>MTTSAKPLFISNKILTLPSVVIFQVAIFTRQWIRDFKTQKEPGVSSMLTRGADKLAPSAHRLARTEKSTHVVGPAVYNRLPDHVTAAPSLTSFKNRLKTVLVERDLYLYEEFLSKHFFL</sequence>
<accession>A0AAJ7EIC4</accession>
<organism evidence="1">
    <name type="scientific">Papilio xuthus</name>
    <name type="common">Asian swallowtail butterfly</name>
    <dbReference type="NCBI Taxonomy" id="66420"/>
    <lineage>
        <taxon>Eukaryota</taxon>
        <taxon>Metazoa</taxon>
        <taxon>Ecdysozoa</taxon>
        <taxon>Arthropoda</taxon>
        <taxon>Hexapoda</taxon>
        <taxon>Insecta</taxon>
        <taxon>Pterygota</taxon>
        <taxon>Neoptera</taxon>
        <taxon>Endopterygota</taxon>
        <taxon>Lepidoptera</taxon>
        <taxon>Glossata</taxon>
        <taxon>Ditrysia</taxon>
        <taxon>Papilionoidea</taxon>
        <taxon>Papilionidae</taxon>
        <taxon>Papilioninae</taxon>
        <taxon>Papilio</taxon>
    </lineage>
</organism>
<dbReference type="RefSeq" id="XP_013178482.1">
    <property type="nucleotide sequence ID" value="XM_013323028.1"/>
</dbReference>
<evidence type="ECO:0000313" key="1">
    <source>
        <dbReference type="RefSeq" id="XP_013178482.1"/>
    </source>
</evidence>
<protein>
    <submittedName>
        <fullName evidence="1">Uncharacterized protein LOC106125727</fullName>
    </submittedName>
</protein>
<dbReference type="GeneID" id="106125727"/>
<dbReference type="AlphaFoldDB" id="A0AAJ7EIC4"/>
<name>A0AAJ7EIC4_PAPXU</name>
<proteinExistence type="predicted"/>